<accession>A0ABD1BM36</accession>
<keyword evidence="4" id="KW-0932">Cytokinin signaling pathway</keyword>
<gene>
    <name evidence="8" type="ORF">V5N11_000885</name>
</gene>
<reference evidence="8 9" key="1">
    <citation type="submission" date="2024-04" db="EMBL/GenBank/DDBJ databases">
        <title>Genome assembly C_amara_ONT_v2.</title>
        <authorList>
            <person name="Yant L."/>
            <person name="Moore C."/>
            <person name="Slenker M."/>
        </authorList>
    </citation>
    <scope>NUCLEOTIDE SEQUENCE [LARGE SCALE GENOMIC DNA]</scope>
    <source>
        <tissue evidence="8">Leaf</tissue>
    </source>
</reference>
<keyword evidence="9" id="KW-1185">Reference proteome</keyword>
<dbReference type="PANTHER" id="PTHR33347:SF34">
    <property type="entry name" value="PROTEIN SOB FIVE-LIKE 6"/>
    <property type="match status" value="1"/>
</dbReference>
<dbReference type="EMBL" id="JBANAX010000219">
    <property type="protein sequence ID" value="KAL1218260.1"/>
    <property type="molecule type" value="Genomic_DNA"/>
</dbReference>
<evidence type="ECO:0000313" key="8">
    <source>
        <dbReference type="EMBL" id="KAL1218260.1"/>
    </source>
</evidence>
<name>A0ABD1BM36_CARAN</name>
<keyword evidence="2" id="KW-0963">Cytoplasm</keyword>
<evidence type="ECO:0000256" key="6">
    <source>
        <dbReference type="ARBA" id="ARBA00024199"/>
    </source>
</evidence>
<evidence type="ECO:0000256" key="3">
    <source>
        <dbReference type="ARBA" id="ARBA00022712"/>
    </source>
</evidence>
<protein>
    <submittedName>
        <fullName evidence="8">Protein SOB FIVE-LIKE 6</fullName>
    </submittedName>
</protein>
<feature type="compositionally biased region" description="Basic and acidic residues" evidence="7">
    <location>
        <begin position="32"/>
        <end position="43"/>
    </location>
</feature>
<organism evidence="8 9">
    <name type="scientific">Cardamine amara subsp. amara</name>
    <dbReference type="NCBI Taxonomy" id="228776"/>
    <lineage>
        <taxon>Eukaryota</taxon>
        <taxon>Viridiplantae</taxon>
        <taxon>Streptophyta</taxon>
        <taxon>Embryophyta</taxon>
        <taxon>Tracheophyta</taxon>
        <taxon>Spermatophyta</taxon>
        <taxon>Magnoliopsida</taxon>
        <taxon>eudicotyledons</taxon>
        <taxon>Gunneridae</taxon>
        <taxon>Pentapetalae</taxon>
        <taxon>rosids</taxon>
        <taxon>malvids</taxon>
        <taxon>Brassicales</taxon>
        <taxon>Brassicaceae</taxon>
        <taxon>Cardamineae</taxon>
        <taxon>Cardamine</taxon>
    </lineage>
</organism>
<dbReference type="GO" id="GO:0009691">
    <property type="term" value="P:cytokinin biosynthetic process"/>
    <property type="evidence" value="ECO:0007669"/>
    <property type="project" value="UniProtKB-KW"/>
</dbReference>
<dbReference type="InterPro" id="IPR044670">
    <property type="entry name" value="SOFL"/>
</dbReference>
<dbReference type="PANTHER" id="PTHR33347">
    <property type="entry name" value="OSJNBA0091C07.3 PROTEIN"/>
    <property type="match status" value="1"/>
</dbReference>
<evidence type="ECO:0000313" key="9">
    <source>
        <dbReference type="Proteomes" id="UP001558713"/>
    </source>
</evidence>
<sequence length="183" mass="21020">MDLSDLDYSDAGDSGWTMYLDHSSSSVSLHHFVDHNNGETNQEHDEDSSMVSDASSGPPYYCEEAVSQDILQQNTQYWCKRKIKNKNKNKKTNNVKVHEEHKYSQRFNSCLDDTASSLPAGEEVSAQKQHRDQYQRLDDLSQSYSTRRIFKGNFNSGYLQQAFPVEKLTMDHQGGSNQRKRRG</sequence>
<evidence type="ECO:0000256" key="1">
    <source>
        <dbReference type="ARBA" id="ARBA00004496"/>
    </source>
</evidence>
<comment type="caution">
    <text evidence="8">The sequence shown here is derived from an EMBL/GenBank/DDBJ whole genome shotgun (WGS) entry which is preliminary data.</text>
</comment>
<proteinExistence type="inferred from homology"/>
<keyword evidence="5" id="KW-0539">Nucleus</keyword>
<evidence type="ECO:0000256" key="2">
    <source>
        <dbReference type="ARBA" id="ARBA00022490"/>
    </source>
</evidence>
<feature type="region of interest" description="Disordered" evidence="7">
    <location>
        <begin position="32"/>
        <end position="58"/>
    </location>
</feature>
<dbReference type="GO" id="GO:0005737">
    <property type="term" value="C:cytoplasm"/>
    <property type="evidence" value="ECO:0007669"/>
    <property type="project" value="UniProtKB-SubCell"/>
</dbReference>
<comment type="subcellular location">
    <subcellularLocation>
        <location evidence="1">Cytoplasm</location>
    </subcellularLocation>
</comment>
<evidence type="ECO:0000256" key="4">
    <source>
        <dbReference type="ARBA" id="ARBA00022864"/>
    </source>
</evidence>
<evidence type="ECO:0000256" key="5">
    <source>
        <dbReference type="ARBA" id="ARBA00023242"/>
    </source>
</evidence>
<evidence type="ECO:0000256" key="7">
    <source>
        <dbReference type="SAM" id="MobiDB-lite"/>
    </source>
</evidence>
<keyword evidence="3" id="KW-0203">Cytokinin biosynthesis</keyword>
<dbReference type="AlphaFoldDB" id="A0ABD1BM36"/>
<comment type="similarity">
    <text evidence="6">Belongs to the SOFL plant protein family.</text>
</comment>
<dbReference type="Proteomes" id="UP001558713">
    <property type="component" value="Unassembled WGS sequence"/>
</dbReference>
<dbReference type="GO" id="GO:0009736">
    <property type="term" value="P:cytokinin-activated signaling pathway"/>
    <property type="evidence" value="ECO:0007669"/>
    <property type="project" value="UniProtKB-KW"/>
</dbReference>